<reference evidence="2" key="1">
    <citation type="submission" date="2022-11" db="UniProtKB">
        <authorList>
            <consortium name="WormBaseParasite"/>
        </authorList>
    </citation>
    <scope>IDENTIFICATION</scope>
</reference>
<dbReference type="Proteomes" id="UP000887580">
    <property type="component" value="Unplaced"/>
</dbReference>
<evidence type="ECO:0000313" key="1">
    <source>
        <dbReference type="Proteomes" id="UP000887580"/>
    </source>
</evidence>
<protein>
    <submittedName>
        <fullName evidence="2">Uncharacterized protein</fullName>
    </submittedName>
</protein>
<dbReference type="WBParaSite" id="PS1159_v2.g14975.t1">
    <property type="protein sequence ID" value="PS1159_v2.g14975.t1"/>
    <property type="gene ID" value="PS1159_v2.g14975"/>
</dbReference>
<sequence length="127" mass="14447">MDEQELAEEHGAHDSVGIDPVQLHDSLKYQVISVFQQLCENNQLSPQAEVELANYIMVATKSQLEKALNKEFFCYGYIVEKKKILMASSDNESPDVISKNVITMKFCEPIVLMLYFHQVHDVPAISQ</sequence>
<accession>A0AC35F885</accession>
<proteinExistence type="predicted"/>
<name>A0AC35F885_9BILA</name>
<evidence type="ECO:0000313" key="2">
    <source>
        <dbReference type="WBParaSite" id="PS1159_v2.g14975.t1"/>
    </source>
</evidence>
<organism evidence="1 2">
    <name type="scientific">Panagrolaimus sp. PS1159</name>
    <dbReference type="NCBI Taxonomy" id="55785"/>
    <lineage>
        <taxon>Eukaryota</taxon>
        <taxon>Metazoa</taxon>
        <taxon>Ecdysozoa</taxon>
        <taxon>Nematoda</taxon>
        <taxon>Chromadorea</taxon>
        <taxon>Rhabditida</taxon>
        <taxon>Tylenchina</taxon>
        <taxon>Panagrolaimomorpha</taxon>
        <taxon>Panagrolaimoidea</taxon>
        <taxon>Panagrolaimidae</taxon>
        <taxon>Panagrolaimus</taxon>
    </lineage>
</organism>